<dbReference type="PANTHER" id="PTHR37946">
    <property type="entry name" value="SLL1969 PROTEIN"/>
    <property type="match status" value="1"/>
</dbReference>
<evidence type="ECO:0000313" key="3">
    <source>
        <dbReference type="Proteomes" id="UP000321353"/>
    </source>
</evidence>
<dbReference type="SUPFAM" id="SSF53474">
    <property type="entry name" value="alpha/beta-Hydrolases"/>
    <property type="match status" value="1"/>
</dbReference>
<reference evidence="2 3" key="1">
    <citation type="submission" date="2019-02" db="EMBL/GenBank/DDBJ databases">
        <title>Planctomycetal bacteria perform biofilm scaping via a novel small molecule.</title>
        <authorList>
            <person name="Jeske O."/>
            <person name="Boedeker C."/>
            <person name="Wiegand S."/>
            <person name="Breitling P."/>
            <person name="Kallscheuer N."/>
            <person name="Jogler M."/>
            <person name="Rohde M."/>
            <person name="Petersen J."/>
            <person name="Medema M.H."/>
            <person name="Surup F."/>
            <person name="Jogler C."/>
        </authorList>
    </citation>
    <scope>NUCLEOTIDE SEQUENCE [LARGE SCALE GENOMIC DNA]</scope>
    <source>
        <strain evidence="2 3">Mal15</strain>
    </source>
</reference>
<protein>
    <submittedName>
        <fullName evidence="2">Alpha/beta hydrolase family protein</fullName>
    </submittedName>
</protein>
<dbReference type="InterPro" id="IPR000073">
    <property type="entry name" value="AB_hydrolase_1"/>
</dbReference>
<dbReference type="InterPro" id="IPR029058">
    <property type="entry name" value="AB_hydrolase_fold"/>
</dbReference>
<dbReference type="Gene3D" id="3.40.50.1820">
    <property type="entry name" value="alpha/beta hydrolase"/>
    <property type="match status" value="1"/>
</dbReference>
<keyword evidence="2" id="KW-0378">Hydrolase</keyword>
<evidence type="ECO:0000259" key="1">
    <source>
        <dbReference type="Pfam" id="PF12697"/>
    </source>
</evidence>
<dbReference type="AlphaFoldDB" id="A0A5B9MMJ6"/>
<keyword evidence="3" id="KW-1185">Reference proteome</keyword>
<evidence type="ECO:0000313" key="2">
    <source>
        <dbReference type="EMBL" id="QEG00098.1"/>
    </source>
</evidence>
<dbReference type="Proteomes" id="UP000321353">
    <property type="component" value="Chromosome"/>
</dbReference>
<sequence length="342" mass="38225">MPCPIAKDLSAPIVYRLSTRQGGVFEGFLQPFATGPRLGISGARLYTLEPYQPGKIPVVFIHGLLSDRFTWAEMVNELKARPGFDERFQIWVFEYPTGRTFLGSAAELRSQLETMCRRFDPCGRDPQLSNVILAAHSMGGLVAKMQITSSGDLLWRSVADRTFDQVSMTPMTRQRLAETFFFDPSPRISRVVYFATPHRGSEFAARLIGRIGSACVEEPENEVRMHRMLITANPDVFAREVRRRIPTSLDLLEPQSKLLQASDRLPIRCGVVTHSIIGAHCWTLSLGRSDGVVSVESARDRNATTERLVEATHSRVKSAPEAVEEFLAILKWHRGSGIGLEP</sequence>
<dbReference type="PANTHER" id="PTHR37946:SF1">
    <property type="entry name" value="SLL1969 PROTEIN"/>
    <property type="match status" value="1"/>
</dbReference>
<gene>
    <name evidence="2" type="ORF">Mal15_41670</name>
</gene>
<organism evidence="2 3">
    <name type="scientific">Stieleria maiorica</name>
    <dbReference type="NCBI Taxonomy" id="2795974"/>
    <lineage>
        <taxon>Bacteria</taxon>
        <taxon>Pseudomonadati</taxon>
        <taxon>Planctomycetota</taxon>
        <taxon>Planctomycetia</taxon>
        <taxon>Pirellulales</taxon>
        <taxon>Pirellulaceae</taxon>
        <taxon>Stieleria</taxon>
    </lineage>
</organism>
<accession>A0A5B9MMJ6</accession>
<dbReference type="KEGG" id="smam:Mal15_41670"/>
<feature type="domain" description="AB hydrolase-1" evidence="1">
    <location>
        <begin position="58"/>
        <end position="325"/>
    </location>
</feature>
<dbReference type="Pfam" id="PF12697">
    <property type="entry name" value="Abhydrolase_6"/>
    <property type="match status" value="1"/>
</dbReference>
<name>A0A5B9MMJ6_9BACT</name>
<proteinExistence type="predicted"/>
<dbReference type="GO" id="GO:0016787">
    <property type="term" value="F:hydrolase activity"/>
    <property type="evidence" value="ECO:0007669"/>
    <property type="project" value="UniProtKB-KW"/>
</dbReference>
<dbReference type="EMBL" id="CP036264">
    <property type="protein sequence ID" value="QEG00098.1"/>
    <property type="molecule type" value="Genomic_DNA"/>
</dbReference>